<evidence type="ECO:0000313" key="8">
    <source>
        <dbReference type="Proteomes" id="UP000094455"/>
    </source>
</evidence>
<accession>A0A1E3NK14</accession>
<dbReference type="GO" id="GO:0016020">
    <property type="term" value="C:membrane"/>
    <property type="evidence" value="ECO:0007669"/>
    <property type="project" value="UniProtKB-SubCell"/>
</dbReference>
<dbReference type="Proteomes" id="UP000094455">
    <property type="component" value="Unassembled WGS sequence"/>
</dbReference>
<evidence type="ECO:0000256" key="2">
    <source>
        <dbReference type="ARBA" id="ARBA00022692"/>
    </source>
</evidence>
<organism evidence="7 8">
    <name type="scientific">Pichia membranifaciens NRRL Y-2026</name>
    <dbReference type="NCBI Taxonomy" id="763406"/>
    <lineage>
        <taxon>Eukaryota</taxon>
        <taxon>Fungi</taxon>
        <taxon>Dikarya</taxon>
        <taxon>Ascomycota</taxon>
        <taxon>Saccharomycotina</taxon>
        <taxon>Pichiomycetes</taxon>
        <taxon>Pichiales</taxon>
        <taxon>Pichiaceae</taxon>
        <taxon>Pichia</taxon>
    </lineage>
</organism>
<feature type="transmembrane region" description="Helical" evidence="6">
    <location>
        <begin position="119"/>
        <end position="136"/>
    </location>
</feature>
<name>A0A1E3NK14_9ASCO</name>
<evidence type="ECO:0000256" key="6">
    <source>
        <dbReference type="SAM" id="Phobius"/>
    </source>
</evidence>
<dbReference type="EMBL" id="KV454003">
    <property type="protein sequence ID" value="ODQ46484.1"/>
    <property type="molecule type" value="Genomic_DNA"/>
</dbReference>
<protein>
    <recommendedName>
        <fullName evidence="9">Peptidase S54 rhomboid domain-containing protein</fullName>
    </recommendedName>
</protein>
<evidence type="ECO:0000313" key="7">
    <source>
        <dbReference type="EMBL" id="ODQ46484.1"/>
    </source>
</evidence>
<dbReference type="SUPFAM" id="SSF144091">
    <property type="entry name" value="Rhomboid-like"/>
    <property type="match status" value="1"/>
</dbReference>
<dbReference type="STRING" id="763406.A0A1E3NK14"/>
<proteinExistence type="predicted"/>
<dbReference type="OrthoDB" id="272778at2759"/>
<keyword evidence="2 6" id="KW-0812">Transmembrane</keyword>
<keyword evidence="4 6" id="KW-0472">Membrane</keyword>
<gene>
    <name evidence="7" type="ORF">PICMEDRAFT_11479</name>
</gene>
<evidence type="ECO:0000256" key="3">
    <source>
        <dbReference type="ARBA" id="ARBA00022989"/>
    </source>
</evidence>
<dbReference type="GeneID" id="30176492"/>
<reference evidence="7 8" key="1">
    <citation type="journal article" date="2016" name="Proc. Natl. Acad. Sci. U.S.A.">
        <title>Comparative genomics of biotechnologically important yeasts.</title>
        <authorList>
            <person name="Riley R."/>
            <person name="Haridas S."/>
            <person name="Wolfe K.H."/>
            <person name="Lopes M.R."/>
            <person name="Hittinger C.T."/>
            <person name="Goeker M."/>
            <person name="Salamov A.A."/>
            <person name="Wisecaver J.H."/>
            <person name="Long T.M."/>
            <person name="Calvey C.H."/>
            <person name="Aerts A.L."/>
            <person name="Barry K.W."/>
            <person name="Choi C."/>
            <person name="Clum A."/>
            <person name="Coughlan A.Y."/>
            <person name="Deshpande S."/>
            <person name="Douglass A.P."/>
            <person name="Hanson S.J."/>
            <person name="Klenk H.-P."/>
            <person name="LaButti K.M."/>
            <person name="Lapidus A."/>
            <person name="Lindquist E.A."/>
            <person name="Lipzen A.M."/>
            <person name="Meier-Kolthoff J.P."/>
            <person name="Ohm R.A."/>
            <person name="Otillar R.P."/>
            <person name="Pangilinan J.L."/>
            <person name="Peng Y."/>
            <person name="Rokas A."/>
            <person name="Rosa C.A."/>
            <person name="Scheuner C."/>
            <person name="Sibirny A.A."/>
            <person name="Slot J.C."/>
            <person name="Stielow J.B."/>
            <person name="Sun H."/>
            <person name="Kurtzman C.P."/>
            <person name="Blackwell M."/>
            <person name="Grigoriev I.V."/>
            <person name="Jeffries T.W."/>
        </authorList>
    </citation>
    <scope>NUCLEOTIDE SEQUENCE [LARGE SCALE GENOMIC DNA]</scope>
    <source>
        <strain evidence="7 8">NRRL Y-2026</strain>
    </source>
</reference>
<dbReference type="AlphaFoldDB" id="A0A1E3NK14"/>
<sequence>MSLPRGFKFFSVTAGMATGLIAIPLAVSISNCKPYFMFAWDPFITKWNQFWRLPLLQLQFQNQSEVTIAVVITILKLKGLERVYGSLKMIKILILLYFYNFVLTTIVSFSLYRSIGWDLFIPSGPFGIIFGLYYPYMKYIPDVYVAEFDFGDLASSGPSGKSLSISISDRFSCQILYLMLFFSEGVPSMVLCTIGYFIGYLYFHDLVPITDSALGYLDPLYYKLTNIKEYESSVGAARFNSVQNSSTNDTAENESQAIDLADEDANGTSREDTPVRTFGQQMLDSFRR</sequence>
<evidence type="ECO:0000256" key="4">
    <source>
        <dbReference type="ARBA" id="ARBA00023136"/>
    </source>
</evidence>
<dbReference type="RefSeq" id="XP_019017597.1">
    <property type="nucleotide sequence ID" value="XM_019159805.1"/>
</dbReference>
<feature type="transmembrane region" description="Helical" evidence="6">
    <location>
        <begin position="6"/>
        <end position="27"/>
    </location>
</feature>
<feature type="transmembrane region" description="Helical" evidence="6">
    <location>
        <begin position="92"/>
        <end position="113"/>
    </location>
</feature>
<evidence type="ECO:0000256" key="5">
    <source>
        <dbReference type="SAM" id="MobiDB-lite"/>
    </source>
</evidence>
<feature type="region of interest" description="Disordered" evidence="5">
    <location>
        <begin position="244"/>
        <end position="274"/>
    </location>
</feature>
<keyword evidence="3 6" id="KW-1133">Transmembrane helix</keyword>
<keyword evidence="8" id="KW-1185">Reference proteome</keyword>
<evidence type="ECO:0000256" key="1">
    <source>
        <dbReference type="ARBA" id="ARBA00004141"/>
    </source>
</evidence>
<comment type="subcellular location">
    <subcellularLocation>
        <location evidence="1">Membrane</location>
        <topology evidence="1">Multi-pass membrane protein</topology>
    </subcellularLocation>
</comment>
<dbReference type="InterPro" id="IPR035952">
    <property type="entry name" value="Rhomboid-like_sf"/>
</dbReference>
<feature type="transmembrane region" description="Helical" evidence="6">
    <location>
        <begin position="175"/>
        <end position="203"/>
    </location>
</feature>
<evidence type="ECO:0008006" key="9">
    <source>
        <dbReference type="Google" id="ProtNLM"/>
    </source>
</evidence>
<feature type="compositionally biased region" description="Polar residues" evidence="5">
    <location>
        <begin position="244"/>
        <end position="256"/>
    </location>
</feature>